<evidence type="ECO:0000256" key="6">
    <source>
        <dbReference type="ARBA" id="ARBA00023242"/>
    </source>
</evidence>
<dbReference type="Proteomes" id="UP001302126">
    <property type="component" value="Unassembled WGS sequence"/>
</dbReference>
<comment type="similarity">
    <text evidence="2 8">Belongs to the CGI121/TPRKB family.</text>
</comment>
<gene>
    <name evidence="9" type="ORF">QBC35DRAFT_217934</name>
</gene>
<reference evidence="9" key="2">
    <citation type="submission" date="2023-05" db="EMBL/GenBank/DDBJ databases">
        <authorList>
            <consortium name="Lawrence Berkeley National Laboratory"/>
            <person name="Steindorff A."/>
            <person name="Hensen N."/>
            <person name="Bonometti L."/>
            <person name="Westerberg I."/>
            <person name="Brannstrom I.O."/>
            <person name="Guillou S."/>
            <person name="Cros-Aarteil S."/>
            <person name="Calhoun S."/>
            <person name="Haridas S."/>
            <person name="Kuo A."/>
            <person name="Mondo S."/>
            <person name="Pangilinan J."/>
            <person name="Riley R."/>
            <person name="Labutti K."/>
            <person name="Andreopoulos B."/>
            <person name="Lipzen A."/>
            <person name="Chen C."/>
            <person name="Yanf M."/>
            <person name="Daum C."/>
            <person name="Ng V."/>
            <person name="Clum A."/>
            <person name="Ohm R."/>
            <person name="Martin F."/>
            <person name="Silar P."/>
            <person name="Natvig D."/>
            <person name="Lalanne C."/>
            <person name="Gautier V."/>
            <person name="Ament-Velasquez S.L."/>
            <person name="Kruys A."/>
            <person name="Hutchinson M.I."/>
            <person name="Powell A.J."/>
            <person name="Barry K."/>
            <person name="Miller A.N."/>
            <person name="Grigoriev I.V."/>
            <person name="Debuchy R."/>
            <person name="Gladieux P."/>
            <person name="Thoren M.H."/>
            <person name="Johannesson H."/>
        </authorList>
    </citation>
    <scope>NUCLEOTIDE SEQUENCE</scope>
    <source>
        <strain evidence="9">PSN309</strain>
    </source>
</reference>
<evidence type="ECO:0000256" key="5">
    <source>
        <dbReference type="ARBA" id="ARBA00022694"/>
    </source>
</evidence>
<dbReference type="GO" id="GO:0002949">
    <property type="term" value="P:tRNA threonylcarbamoyladenosine modification"/>
    <property type="evidence" value="ECO:0007669"/>
    <property type="project" value="TreeGrafter"/>
</dbReference>
<evidence type="ECO:0000313" key="10">
    <source>
        <dbReference type="Proteomes" id="UP001302126"/>
    </source>
</evidence>
<protein>
    <recommendedName>
        <fullName evidence="4">EKC/KEOPS complex subunit CGI121</fullName>
    </recommendedName>
    <alternativeName>
        <fullName evidence="3">EKC/KEOPS complex subunit cgi121</fullName>
    </alternativeName>
</protein>
<dbReference type="PANTHER" id="PTHR15840">
    <property type="entry name" value="CGI-121 FAMILY MEMBER"/>
    <property type="match status" value="1"/>
</dbReference>
<keyword evidence="10" id="KW-1185">Reference proteome</keyword>
<name>A0AAN7AJI8_9PEZI</name>
<dbReference type="PANTHER" id="PTHR15840:SF10">
    <property type="entry name" value="EKC_KEOPS COMPLEX SUBUNIT TPRKB"/>
    <property type="match status" value="1"/>
</dbReference>
<evidence type="ECO:0000256" key="7">
    <source>
        <dbReference type="ARBA" id="ARBA00025043"/>
    </source>
</evidence>
<dbReference type="Pfam" id="PF08617">
    <property type="entry name" value="CGI-121"/>
    <property type="match status" value="1"/>
</dbReference>
<keyword evidence="5" id="KW-0819">tRNA processing</keyword>
<comment type="caution">
    <text evidence="9">The sequence shown here is derived from an EMBL/GenBank/DDBJ whole genome shotgun (WGS) entry which is preliminary data.</text>
</comment>
<comment type="function">
    <text evidence="7">Component of the EKC/KEOPS complex that is required for the formation of a threonylcarbamoyl group on adenosine at position 37 (t(6)A37) in tRNAs that read codons beginning with adenine. The complex is probably involved in the transfer of the threonylcarbamoyl moiety of threonylcarbamoyl-AMP (TC-AMP) to the N6 group of A37. CGI121 acts as an allosteric effector that regulates the t(6)A activity of the complex. The EKC/KEOPS complex also promotes both telomere uncapping and telomere elongation. The complex is required for efficient recruitment of transcriptional coactivators. CGI121 is not required for tRNA modification.</text>
</comment>
<evidence type="ECO:0000256" key="1">
    <source>
        <dbReference type="ARBA" id="ARBA00004123"/>
    </source>
</evidence>
<proteinExistence type="inferred from homology"/>
<reference evidence="9" key="1">
    <citation type="journal article" date="2023" name="Mol. Phylogenet. Evol.">
        <title>Genome-scale phylogeny and comparative genomics of the fungal order Sordariales.</title>
        <authorList>
            <person name="Hensen N."/>
            <person name="Bonometti L."/>
            <person name="Westerberg I."/>
            <person name="Brannstrom I.O."/>
            <person name="Guillou S."/>
            <person name="Cros-Aarteil S."/>
            <person name="Calhoun S."/>
            <person name="Haridas S."/>
            <person name="Kuo A."/>
            <person name="Mondo S."/>
            <person name="Pangilinan J."/>
            <person name="Riley R."/>
            <person name="LaButti K."/>
            <person name="Andreopoulos B."/>
            <person name="Lipzen A."/>
            <person name="Chen C."/>
            <person name="Yan M."/>
            <person name="Daum C."/>
            <person name="Ng V."/>
            <person name="Clum A."/>
            <person name="Steindorff A."/>
            <person name="Ohm R.A."/>
            <person name="Martin F."/>
            <person name="Silar P."/>
            <person name="Natvig D.O."/>
            <person name="Lalanne C."/>
            <person name="Gautier V."/>
            <person name="Ament-Velasquez S.L."/>
            <person name="Kruys A."/>
            <person name="Hutchinson M.I."/>
            <person name="Powell A.J."/>
            <person name="Barry K."/>
            <person name="Miller A.N."/>
            <person name="Grigoriev I.V."/>
            <person name="Debuchy R."/>
            <person name="Gladieux P."/>
            <person name="Hiltunen Thoren M."/>
            <person name="Johannesson H."/>
        </authorList>
    </citation>
    <scope>NUCLEOTIDE SEQUENCE</scope>
    <source>
        <strain evidence="9">PSN309</strain>
    </source>
</reference>
<dbReference type="EMBL" id="MU864395">
    <property type="protein sequence ID" value="KAK4187930.1"/>
    <property type="molecule type" value="Genomic_DNA"/>
</dbReference>
<accession>A0AAN7AJI8</accession>
<evidence type="ECO:0000256" key="3">
    <source>
        <dbReference type="ARBA" id="ARBA00015316"/>
    </source>
</evidence>
<evidence type="ECO:0000256" key="2">
    <source>
        <dbReference type="ARBA" id="ARBA00005546"/>
    </source>
</evidence>
<dbReference type="GO" id="GO:0000408">
    <property type="term" value="C:EKC/KEOPS complex"/>
    <property type="evidence" value="ECO:0007669"/>
    <property type="project" value="TreeGrafter"/>
</dbReference>
<sequence length="202" mass="22813">MATLERIPLEHIPRTHRVYGALFKNVTNAPFLQTQLVSRNAEFEYAFIDASSVLSRFHLLAGVYTALNTLLDGTLRTPNVHSEVVSSLNINNNIADGYRRWGITPVKTKDLIVIKILTSPEPLSEEDEEKERQQVWAHLTEVIEGTPVPLTDEELATTTDWPKVRKYYKLNGVPVLDSLKDEAEKKKKMETLAVMGMALRGL</sequence>
<comment type="subcellular location">
    <subcellularLocation>
        <location evidence="1">Nucleus</location>
    </subcellularLocation>
</comment>
<evidence type="ECO:0000313" key="9">
    <source>
        <dbReference type="EMBL" id="KAK4187930.1"/>
    </source>
</evidence>
<dbReference type="GO" id="GO:0005634">
    <property type="term" value="C:nucleus"/>
    <property type="evidence" value="ECO:0007669"/>
    <property type="project" value="UniProtKB-SubCell"/>
</dbReference>
<dbReference type="AlphaFoldDB" id="A0AAN7AJI8"/>
<keyword evidence="6 8" id="KW-0539">Nucleus</keyword>
<dbReference type="GO" id="GO:0005829">
    <property type="term" value="C:cytosol"/>
    <property type="evidence" value="ECO:0007669"/>
    <property type="project" value="TreeGrafter"/>
</dbReference>
<dbReference type="InterPro" id="IPR013926">
    <property type="entry name" value="CGI121/TPRKB"/>
</dbReference>
<dbReference type="SUPFAM" id="SSF143870">
    <property type="entry name" value="PF0523-like"/>
    <property type="match status" value="1"/>
</dbReference>
<dbReference type="InterPro" id="IPR036504">
    <property type="entry name" value="CGI121/TPRKB_sf"/>
</dbReference>
<evidence type="ECO:0000256" key="8">
    <source>
        <dbReference type="RuleBase" id="RU004398"/>
    </source>
</evidence>
<organism evidence="9 10">
    <name type="scientific">Podospora australis</name>
    <dbReference type="NCBI Taxonomy" id="1536484"/>
    <lineage>
        <taxon>Eukaryota</taxon>
        <taxon>Fungi</taxon>
        <taxon>Dikarya</taxon>
        <taxon>Ascomycota</taxon>
        <taxon>Pezizomycotina</taxon>
        <taxon>Sordariomycetes</taxon>
        <taxon>Sordariomycetidae</taxon>
        <taxon>Sordariales</taxon>
        <taxon>Podosporaceae</taxon>
        <taxon>Podospora</taxon>
    </lineage>
</organism>
<evidence type="ECO:0000256" key="4">
    <source>
        <dbReference type="ARBA" id="ARBA00016009"/>
    </source>
</evidence>
<dbReference type="Gene3D" id="3.30.2380.10">
    <property type="entry name" value="CGI121/TPRKB"/>
    <property type="match status" value="1"/>
</dbReference>